<evidence type="ECO:0000313" key="3">
    <source>
        <dbReference type="Proteomes" id="UP001520878"/>
    </source>
</evidence>
<evidence type="ECO:0000313" key="2">
    <source>
        <dbReference type="EMBL" id="MCC2615238.1"/>
    </source>
</evidence>
<dbReference type="EMBL" id="JAJEWP010000001">
    <property type="protein sequence ID" value="MCC2615238.1"/>
    <property type="molecule type" value="Genomic_DNA"/>
</dbReference>
<dbReference type="RefSeq" id="WP_229157146.1">
    <property type="nucleotide sequence ID" value="NZ_JAJEWP010000001.1"/>
</dbReference>
<feature type="transmembrane region" description="Helical" evidence="1">
    <location>
        <begin position="90"/>
        <end position="107"/>
    </location>
</feature>
<dbReference type="Proteomes" id="UP001520878">
    <property type="component" value="Unassembled WGS sequence"/>
</dbReference>
<feature type="transmembrane region" description="Helical" evidence="1">
    <location>
        <begin position="66"/>
        <end position="84"/>
    </location>
</feature>
<proteinExistence type="predicted"/>
<reference evidence="2 3" key="1">
    <citation type="submission" date="2021-10" db="EMBL/GenBank/DDBJ databases">
        <title>Draft genome of Aestuariibacter halophilus JC2043.</title>
        <authorList>
            <person name="Emsley S.A."/>
            <person name="Pfannmuller K.M."/>
            <person name="Ushijima B."/>
            <person name="Saw J.H."/>
            <person name="Videau P."/>
        </authorList>
    </citation>
    <scope>NUCLEOTIDE SEQUENCE [LARGE SCALE GENOMIC DNA]</scope>
    <source>
        <strain evidence="2 3">JC2043</strain>
    </source>
</reference>
<dbReference type="InterPro" id="IPR008407">
    <property type="entry name" value="Brnchd-chn_aa_trnsp_AzlD"/>
</dbReference>
<gene>
    <name evidence="2" type="ORF">LJ739_03155</name>
</gene>
<evidence type="ECO:0000256" key="1">
    <source>
        <dbReference type="SAM" id="Phobius"/>
    </source>
</evidence>
<keyword evidence="1" id="KW-0472">Membrane</keyword>
<keyword evidence="1" id="KW-1133">Transmembrane helix</keyword>
<comment type="caution">
    <text evidence="2">The sequence shown here is derived from an EMBL/GenBank/DDBJ whole genome shotgun (WGS) entry which is preliminary data.</text>
</comment>
<keyword evidence="1" id="KW-0812">Transmembrane</keyword>
<dbReference type="Pfam" id="PF05437">
    <property type="entry name" value="AzlD"/>
    <property type="match status" value="1"/>
</dbReference>
<name>A0ABS8G3Y0_9ALTE</name>
<feature type="transmembrane region" description="Helical" evidence="1">
    <location>
        <begin position="7"/>
        <end position="28"/>
    </location>
</feature>
<feature type="transmembrane region" description="Helical" evidence="1">
    <location>
        <begin position="40"/>
        <end position="59"/>
    </location>
</feature>
<organism evidence="2 3">
    <name type="scientific">Fluctibacter halophilus</name>
    <dbReference type="NCBI Taxonomy" id="226011"/>
    <lineage>
        <taxon>Bacteria</taxon>
        <taxon>Pseudomonadati</taxon>
        <taxon>Pseudomonadota</taxon>
        <taxon>Gammaproteobacteria</taxon>
        <taxon>Alteromonadales</taxon>
        <taxon>Alteromonadaceae</taxon>
        <taxon>Fluctibacter</taxon>
    </lineage>
</organism>
<protein>
    <submittedName>
        <fullName evidence="2">AzlD domain-containing protein</fullName>
    </submittedName>
</protein>
<keyword evidence="3" id="KW-1185">Reference proteome</keyword>
<sequence length="108" mass="11775">MTTSESWLMIIGMAAITYLPRFLPLGYAHRIRLPRLLNMALSYVPIAALTVIIVQTCVIRHGERAFSADNPFIWGALAAAIAAYVQKRSMVTIVSGIAVFAAVVALTR</sequence>
<accession>A0ABS8G3Y0</accession>